<dbReference type="EMBL" id="HBUF01289024">
    <property type="protein sequence ID" value="CAG6688835.1"/>
    <property type="molecule type" value="Transcribed_RNA"/>
</dbReference>
<name>A0A8D8XBT6_9HEMI</name>
<comment type="subcellular location">
    <subcellularLocation>
        <location evidence="4">Rough endoplasmic reticulum membrane</location>
        <topology evidence="4">Single-pass type I membrane protein</topology>
    </subcellularLocation>
</comment>
<keyword evidence="1 9" id="KW-0812">Transmembrane</keyword>
<dbReference type="EMBL" id="HBUF01289022">
    <property type="protein sequence ID" value="CAG6688831.1"/>
    <property type="molecule type" value="Transcribed_RNA"/>
</dbReference>
<reference evidence="11" key="1">
    <citation type="submission" date="2021-05" db="EMBL/GenBank/DDBJ databases">
        <authorList>
            <person name="Alioto T."/>
            <person name="Alioto T."/>
            <person name="Gomez Garrido J."/>
        </authorList>
    </citation>
    <scope>NUCLEOTIDE SEQUENCE</scope>
</reference>
<comment type="similarity">
    <text evidence="5">Belongs to the CCDC47 family.</text>
</comment>
<dbReference type="EMBL" id="HBUF01635932">
    <property type="protein sequence ID" value="CAG6784085.1"/>
    <property type="molecule type" value="Transcribed_RNA"/>
</dbReference>
<evidence type="ECO:0000313" key="11">
    <source>
        <dbReference type="EMBL" id="CAG6688835.1"/>
    </source>
</evidence>
<evidence type="ECO:0000256" key="8">
    <source>
        <dbReference type="SAM" id="MobiDB-lite"/>
    </source>
</evidence>
<dbReference type="GO" id="GO:0005509">
    <property type="term" value="F:calcium ion binding"/>
    <property type="evidence" value="ECO:0007669"/>
    <property type="project" value="InterPro"/>
</dbReference>
<evidence type="ECO:0000256" key="6">
    <source>
        <dbReference type="ARBA" id="ARBA00034875"/>
    </source>
</evidence>
<evidence type="ECO:0000256" key="9">
    <source>
        <dbReference type="SAM" id="Phobius"/>
    </source>
</evidence>
<evidence type="ECO:0000256" key="1">
    <source>
        <dbReference type="ARBA" id="ARBA00022692"/>
    </source>
</evidence>
<feature type="chain" id="PRO_5036428838" description="PAT complex subunit CCDC47" evidence="10">
    <location>
        <begin position="25"/>
        <end position="471"/>
    </location>
</feature>
<dbReference type="EMBL" id="HBUF01356771">
    <property type="protein sequence ID" value="CAG6718001.1"/>
    <property type="molecule type" value="Transcribed_RNA"/>
</dbReference>
<evidence type="ECO:0000256" key="7">
    <source>
        <dbReference type="ARBA" id="ARBA00034902"/>
    </source>
</evidence>
<accession>A0A8D8XBT6</accession>
<feature type="region of interest" description="Disordered" evidence="8">
    <location>
        <begin position="430"/>
        <end position="471"/>
    </location>
</feature>
<feature type="transmembrane region" description="Helical" evidence="9">
    <location>
        <begin position="131"/>
        <end position="149"/>
    </location>
</feature>
<evidence type="ECO:0000256" key="10">
    <source>
        <dbReference type="SAM" id="SignalP"/>
    </source>
</evidence>
<dbReference type="PANTHER" id="PTHR12883">
    <property type="entry name" value="ADIPOCYTE-SPECIFIC PROTEIN 4-RELATED"/>
    <property type="match status" value="1"/>
</dbReference>
<keyword evidence="10" id="KW-0732">Signal</keyword>
<proteinExistence type="inferred from homology"/>
<dbReference type="AlphaFoldDB" id="A0A8D8XBT6"/>
<dbReference type="GO" id="GO:0032469">
    <property type="term" value="P:endoplasmic reticulum calcium ion homeostasis"/>
    <property type="evidence" value="ECO:0007669"/>
    <property type="project" value="InterPro"/>
</dbReference>
<evidence type="ECO:0000256" key="4">
    <source>
        <dbReference type="ARBA" id="ARBA00034697"/>
    </source>
</evidence>
<dbReference type="PANTHER" id="PTHR12883:SF0">
    <property type="entry name" value="PAT COMPLEX SUBUNIT CCDC47"/>
    <property type="match status" value="1"/>
</dbReference>
<dbReference type="EMBL" id="HBUF01635931">
    <property type="protein sequence ID" value="CAG6784082.1"/>
    <property type="molecule type" value="Transcribed_RNA"/>
</dbReference>
<organism evidence="11">
    <name type="scientific">Cacopsylla melanoneura</name>
    <dbReference type="NCBI Taxonomy" id="428564"/>
    <lineage>
        <taxon>Eukaryota</taxon>
        <taxon>Metazoa</taxon>
        <taxon>Ecdysozoa</taxon>
        <taxon>Arthropoda</taxon>
        <taxon>Hexapoda</taxon>
        <taxon>Insecta</taxon>
        <taxon>Pterygota</taxon>
        <taxon>Neoptera</taxon>
        <taxon>Paraneoptera</taxon>
        <taxon>Hemiptera</taxon>
        <taxon>Sternorrhyncha</taxon>
        <taxon>Psylloidea</taxon>
        <taxon>Psyllidae</taxon>
        <taxon>Psyllinae</taxon>
        <taxon>Cacopsylla</taxon>
    </lineage>
</organism>
<feature type="signal peptide" evidence="10">
    <location>
        <begin position="1"/>
        <end position="24"/>
    </location>
</feature>
<feature type="compositionally biased region" description="Basic and acidic residues" evidence="8">
    <location>
        <begin position="430"/>
        <end position="454"/>
    </location>
</feature>
<dbReference type="GO" id="GO:0030867">
    <property type="term" value="C:rough endoplasmic reticulum membrane"/>
    <property type="evidence" value="ECO:0007669"/>
    <property type="project" value="UniProtKB-SubCell"/>
</dbReference>
<evidence type="ECO:0000256" key="5">
    <source>
        <dbReference type="ARBA" id="ARBA00034746"/>
    </source>
</evidence>
<dbReference type="InterPro" id="IPR012879">
    <property type="entry name" value="CCDC47"/>
</dbReference>
<keyword evidence="3 9" id="KW-0472">Membrane</keyword>
<dbReference type="EMBL" id="HBUF01139116">
    <property type="protein sequence ID" value="CAG6645919.1"/>
    <property type="molecule type" value="Transcribed_RNA"/>
</dbReference>
<dbReference type="EMBL" id="HBUF01356772">
    <property type="protein sequence ID" value="CAG6718002.1"/>
    <property type="molecule type" value="Transcribed_RNA"/>
</dbReference>
<dbReference type="EMBL" id="HBUF01289023">
    <property type="protein sequence ID" value="CAG6688833.1"/>
    <property type="molecule type" value="Transcribed_RNA"/>
</dbReference>
<evidence type="ECO:0000256" key="2">
    <source>
        <dbReference type="ARBA" id="ARBA00022989"/>
    </source>
</evidence>
<protein>
    <recommendedName>
        <fullName evidence="6">PAT complex subunit CCDC47</fullName>
    </recommendedName>
    <alternativeName>
        <fullName evidence="7">Coiled-coil domain-containing protein 47</fullName>
    </alternativeName>
</protein>
<evidence type="ECO:0000256" key="3">
    <source>
        <dbReference type="ARBA" id="ARBA00023136"/>
    </source>
</evidence>
<feature type="compositionally biased region" description="Basic residues" evidence="8">
    <location>
        <begin position="455"/>
        <end position="471"/>
    </location>
</feature>
<dbReference type="Pfam" id="PF07946">
    <property type="entry name" value="CCDC47"/>
    <property type="match status" value="1"/>
</dbReference>
<sequence length="471" mass="54643">MKLSLQLSVCLVLLTFLVSYCVHGQFNDQFKDDEFADFEEFEDPEENVMKESLHAPLPNLKDKWEEEPLDVNIEEDVLIEDEEDADFEHFKDEEEFEGFKTAKPDPSSKQEAPTITIQDIPMHLRSNWDSYYLELLMIAGLVAYIINFITGRNKNFKLATHWINTHRSLLEDNFSLVGDDGKQEIENSSLIKESENTFTLWCSGRSCCEGMLVELKFLKRQDLVALIAQMIRPSPDQLSISFDLGKEDMDSYVFCVAAKKTASRLVKQINDLSLYCPERKPGDKFNLPSGFNVMSEIAEVSSTLIDSKFLAVMNKFSDLIDYIHISDQFSGPKQTEETTLTKLPDVSRVILINLNLQLGSLGIVETMDEMKPLMQFVFYLLDRVKRFRLSREAKTKADKNRHRVEEAFLKTTHVARAEAAALRKEEKRRLEKEKILQEEDPEKQRRWEEKELKRQMKKKTPKMKQLKVKAL</sequence>
<dbReference type="EMBL" id="HBUF01139115">
    <property type="protein sequence ID" value="CAG6645918.1"/>
    <property type="molecule type" value="Transcribed_RNA"/>
</dbReference>
<keyword evidence="2 9" id="KW-1133">Transmembrane helix</keyword>